<dbReference type="CDD" id="cd00751">
    <property type="entry name" value="thiolase"/>
    <property type="match status" value="1"/>
</dbReference>
<keyword evidence="5" id="KW-0925">Oxylipin biosynthesis</keyword>
<dbReference type="Pfam" id="PF02803">
    <property type="entry name" value="Thiolase_C"/>
    <property type="match status" value="1"/>
</dbReference>
<evidence type="ECO:0000256" key="9">
    <source>
        <dbReference type="ARBA" id="ARBA00023160"/>
    </source>
</evidence>
<dbReference type="Gene3D" id="3.40.47.10">
    <property type="match status" value="1"/>
</dbReference>
<dbReference type="InterPro" id="IPR002155">
    <property type="entry name" value="Thiolase"/>
</dbReference>
<proteinExistence type="inferred from homology"/>
<dbReference type="InterPro" id="IPR020615">
    <property type="entry name" value="Thiolase_acyl_enz_int_AS"/>
</dbReference>
<organism evidence="15 16">
    <name type="scientific">Ziziphus jujuba var. spinosa</name>
    <dbReference type="NCBI Taxonomy" id="714518"/>
    <lineage>
        <taxon>Eukaryota</taxon>
        <taxon>Viridiplantae</taxon>
        <taxon>Streptophyta</taxon>
        <taxon>Embryophyta</taxon>
        <taxon>Tracheophyta</taxon>
        <taxon>Spermatophyta</taxon>
        <taxon>Magnoliopsida</taxon>
        <taxon>eudicotyledons</taxon>
        <taxon>Gunneridae</taxon>
        <taxon>Pentapetalae</taxon>
        <taxon>rosids</taxon>
        <taxon>fabids</taxon>
        <taxon>Rosales</taxon>
        <taxon>Rhamnaceae</taxon>
        <taxon>Paliureae</taxon>
        <taxon>Ziziphus</taxon>
    </lineage>
</organism>
<gene>
    <name evidence="15" type="ORF">FEM48_Zijuj09G0072300</name>
</gene>
<dbReference type="GO" id="GO:0005777">
    <property type="term" value="C:peroxisome"/>
    <property type="evidence" value="ECO:0007669"/>
    <property type="project" value="UniProtKB-SubCell"/>
</dbReference>
<name>A0A978URK8_ZIZJJ</name>
<dbReference type="SUPFAM" id="SSF53901">
    <property type="entry name" value="Thiolase-like"/>
    <property type="match status" value="2"/>
</dbReference>
<dbReference type="PANTHER" id="PTHR43853">
    <property type="entry name" value="3-KETOACYL-COA THIOLASE, PEROXISOMAL"/>
    <property type="match status" value="1"/>
</dbReference>
<feature type="domain" description="Thiolase N-terminal" evidence="13">
    <location>
        <begin position="63"/>
        <end position="318"/>
    </location>
</feature>
<reference evidence="15" key="1">
    <citation type="journal article" date="2021" name="Front. Plant Sci.">
        <title>Chromosome-Scale Genome Assembly for Chinese Sour Jujube and Insights Into Its Genome Evolution and Domestication Signature.</title>
        <authorList>
            <person name="Shen L.-Y."/>
            <person name="Luo H."/>
            <person name="Wang X.-L."/>
            <person name="Wang X.-M."/>
            <person name="Qiu X.-J."/>
            <person name="Liu H."/>
            <person name="Zhou S.-S."/>
            <person name="Jia K.-H."/>
            <person name="Nie S."/>
            <person name="Bao Y.-T."/>
            <person name="Zhang R.-G."/>
            <person name="Yun Q.-Z."/>
            <person name="Chai Y.-H."/>
            <person name="Lu J.-Y."/>
            <person name="Li Y."/>
            <person name="Zhao S.-W."/>
            <person name="Mao J.-F."/>
            <person name="Jia S.-G."/>
            <person name="Mao Y.-M."/>
        </authorList>
    </citation>
    <scope>NUCLEOTIDE SEQUENCE</scope>
    <source>
        <strain evidence="15">AT0</strain>
        <tissue evidence="15">Leaf</tissue>
    </source>
</reference>
<evidence type="ECO:0000256" key="3">
    <source>
        <dbReference type="ARBA" id="ARBA00010982"/>
    </source>
</evidence>
<dbReference type="GO" id="GO:0003988">
    <property type="term" value="F:acetyl-CoA C-acyltransferase activity"/>
    <property type="evidence" value="ECO:0007669"/>
    <property type="project" value="UniProtKB-EC"/>
</dbReference>
<keyword evidence="4 12" id="KW-0808">Transferase</keyword>
<dbReference type="Pfam" id="PF00108">
    <property type="entry name" value="Thiolase_N"/>
    <property type="match status" value="1"/>
</dbReference>
<evidence type="ECO:0000256" key="11">
    <source>
        <dbReference type="ARBA" id="ARBA00024073"/>
    </source>
</evidence>
<dbReference type="PROSITE" id="PS00737">
    <property type="entry name" value="THIOLASE_2"/>
    <property type="match status" value="1"/>
</dbReference>
<accession>A0A978URK8</accession>
<evidence type="ECO:0000256" key="10">
    <source>
        <dbReference type="ARBA" id="ARBA00023315"/>
    </source>
</evidence>
<dbReference type="Proteomes" id="UP000813462">
    <property type="component" value="Unassembled WGS sequence"/>
</dbReference>
<dbReference type="NCBIfam" id="TIGR01930">
    <property type="entry name" value="AcCoA-C-Actrans"/>
    <property type="match status" value="1"/>
</dbReference>
<dbReference type="EMBL" id="JAEACU010000009">
    <property type="protein sequence ID" value="KAH7517508.1"/>
    <property type="molecule type" value="Genomic_DNA"/>
</dbReference>
<dbReference type="InterPro" id="IPR020617">
    <property type="entry name" value="Thiolase_C"/>
</dbReference>
<keyword evidence="6" id="KW-0276">Fatty acid metabolism</keyword>
<comment type="caution">
    <text evidence="15">The sequence shown here is derived from an EMBL/GenBank/DDBJ whole genome shotgun (WGS) entry which is preliminary data.</text>
</comment>
<dbReference type="InterPro" id="IPR016039">
    <property type="entry name" value="Thiolase-like"/>
</dbReference>
<dbReference type="InterPro" id="IPR050215">
    <property type="entry name" value="Thiolase-like_sf_Thiolase"/>
</dbReference>
<dbReference type="GO" id="GO:0006633">
    <property type="term" value="P:fatty acid biosynthetic process"/>
    <property type="evidence" value="ECO:0007669"/>
    <property type="project" value="UniProtKB-KW"/>
</dbReference>
<keyword evidence="5" id="KW-0443">Lipid metabolism</keyword>
<evidence type="ECO:0000313" key="16">
    <source>
        <dbReference type="Proteomes" id="UP000813462"/>
    </source>
</evidence>
<feature type="domain" description="Thiolase C-terminal" evidence="14">
    <location>
        <begin position="326"/>
        <end position="459"/>
    </location>
</feature>
<keyword evidence="7" id="KW-0809">Transit peptide</keyword>
<evidence type="ECO:0000256" key="8">
    <source>
        <dbReference type="ARBA" id="ARBA00023140"/>
    </source>
</evidence>
<comment type="similarity">
    <text evidence="3 12">Belongs to the thiolase-like superfamily. Thiolase family.</text>
</comment>
<dbReference type="PROSITE" id="PS00098">
    <property type="entry name" value="THIOLASE_1"/>
    <property type="match status" value="1"/>
</dbReference>
<keyword evidence="10 12" id="KW-0012">Acyltransferase</keyword>
<evidence type="ECO:0000256" key="6">
    <source>
        <dbReference type="ARBA" id="ARBA00022832"/>
    </source>
</evidence>
<dbReference type="GO" id="GO:0010124">
    <property type="term" value="P:phenylacetate catabolic process"/>
    <property type="evidence" value="ECO:0007669"/>
    <property type="project" value="TreeGrafter"/>
</dbReference>
<protein>
    <recommendedName>
        <fullName evidence="11">acetyl-CoA C-acyltransferase</fullName>
        <ecNumber evidence="11">2.3.1.16</ecNumber>
    </recommendedName>
</protein>
<dbReference type="InterPro" id="IPR020613">
    <property type="entry name" value="Thiolase_CS"/>
</dbReference>
<evidence type="ECO:0000313" key="15">
    <source>
        <dbReference type="EMBL" id="KAH7517508.1"/>
    </source>
</evidence>
<dbReference type="FunFam" id="3.40.47.10:FF:000032">
    <property type="entry name" value="Peroxisomal 3-ketoacyl-CoA thiolase"/>
    <property type="match status" value="1"/>
</dbReference>
<sequence length="462" mass="48795">MEDREMEKALNRQRVALQHLLPTSSFSSSSPLGTQNSATLSDSVCTAGNSAGYQKEISFGEDVVIVAAYRTAICKSNRGGFKDTLPDDLLAAVLKAVIEKTNLNTSEVGDIVVGTVSAPGSQRATECRMAAFYASFPETVPIRTINRKCSSGLQAVADVAASIKAGFYDIGIGAGLESMTINKMNSVTKVNPKVKIFTQARDCLLPNGITSENVAQRYGVTREEQDMAAVESHRRAAAATASGKFKDEIVPVSTKIVDPKCGVEKLVRVSVDDGIRPNPKMTDLAKLKPSFRKDGSTTAGNSSQVSDGAAAVLLMKRSVAMQKGLPILGVFRSFSVVGVDPAVMGIGPAFAIPAAVKSAGLNLDGVDLFEVNEAVDAFASQYVYCCKKLNLDPNKVNVNGGAIALGHPLGATGARCVATLLHEMKRRGKDCRFGVVSMCIGYNNVIRRGTGMGAAAVFERGE</sequence>
<dbReference type="GO" id="GO:0031408">
    <property type="term" value="P:oxylipin biosynthetic process"/>
    <property type="evidence" value="ECO:0007669"/>
    <property type="project" value="UniProtKB-KW"/>
</dbReference>
<dbReference type="EC" id="2.3.1.16" evidence="11"/>
<evidence type="ECO:0000256" key="12">
    <source>
        <dbReference type="RuleBase" id="RU003557"/>
    </source>
</evidence>
<dbReference type="PANTHER" id="PTHR43853:SF15">
    <property type="entry name" value="3-KETOACYL-COA THIOLASE 5, PEROXISOMAL"/>
    <property type="match status" value="1"/>
</dbReference>
<evidence type="ECO:0000256" key="2">
    <source>
        <dbReference type="ARBA" id="ARBA00004872"/>
    </source>
</evidence>
<evidence type="ECO:0000256" key="7">
    <source>
        <dbReference type="ARBA" id="ARBA00022946"/>
    </source>
</evidence>
<comment type="pathway">
    <text evidence="2">Lipid metabolism; fatty acid metabolism.</text>
</comment>
<keyword evidence="8" id="KW-0576">Peroxisome</keyword>
<evidence type="ECO:0000259" key="14">
    <source>
        <dbReference type="Pfam" id="PF02803"/>
    </source>
</evidence>
<evidence type="ECO:0000259" key="13">
    <source>
        <dbReference type="Pfam" id="PF00108"/>
    </source>
</evidence>
<dbReference type="AlphaFoldDB" id="A0A978URK8"/>
<keyword evidence="9" id="KW-0275">Fatty acid biosynthesis</keyword>
<dbReference type="GO" id="GO:0006635">
    <property type="term" value="P:fatty acid beta-oxidation"/>
    <property type="evidence" value="ECO:0007669"/>
    <property type="project" value="TreeGrafter"/>
</dbReference>
<comment type="subcellular location">
    <subcellularLocation>
        <location evidence="1">Peroxisome</location>
    </subcellularLocation>
</comment>
<evidence type="ECO:0000256" key="4">
    <source>
        <dbReference type="ARBA" id="ARBA00022679"/>
    </source>
</evidence>
<evidence type="ECO:0000256" key="1">
    <source>
        <dbReference type="ARBA" id="ARBA00004275"/>
    </source>
</evidence>
<dbReference type="InterPro" id="IPR020616">
    <property type="entry name" value="Thiolase_N"/>
</dbReference>
<keyword evidence="5" id="KW-0444">Lipid biosynthesis</keyword>
<evidence type="ECO:0000256" key="5">
    <source>
        <dbReference type="ARBA" id="ARBA00022767"/>
    </source>
</evidence>